<dbReference type="Proteomes" id="UP000215999">
    <property type="component" value="Unassembled WGS sequence"/>
</dbReference>
<reference evidence="1 2" key="1">
    <citation type="journal article" date="2016" name="Antonie Van Leeuwenhoek">
        <title>Photobacterium sanguinicancri sp. nov. isolated from marine animals.</title>
        <authorList>
            <person name="Gomez-Gil B."/>
            <person name="Roque A."/>
            <person name="Rotllant G."/>
            <person name="Romalde J.L."/>
            <person name="Doce A."/>
            <person name="Eggermont M."/>
            <person name="Defoirdt T."/>
        </authorList>
    </citation>
    <scope>NUCLEOTIDE SEQUENCE [LARGE SCALE GENOMIC DNA]</scope>
    <source>
        <strain evidence="1 2">CAIM 1827</strain>
    </source>
</reference>
<name>A0ABX4G656_9GAMM</name>
<protein>
    <recommendedName>
        <fullName evidence="3">MarR family transcriptional regulator</fullName>
    </recommendedName>
</protein>
<evidence type="ECO:0000313" key="1">
    <source>
        <dbReference type="EMBL" id="OZS45295.1"/>
    </source>
</evidence>
<evidence type="ECO:0000313" key="2">
    <source>
        <dbReference type="Proteomes" id="UP000215999"/>
    </source>
</evidence>
<dbReference type="EMBL" id="NOIF01000012">
    <property type="protein sequence ID" value="OZS45295.1"/>
    <property type="molecule type" value="Genomic_DNA"/>
</dbReference>
<sequence length="186" mass="21422">MLCDNKSPRERAWGEMLKKNIFSVGEVADATQIKRYKVSTFVQFLLRKGALKIVRAKAPYLYAVKNDEVLQFGKGQRRGSGITHHRKVNKPRRRMWNTMRVLRKFSRIDLMMAAEVASSTVSSFTQRLEKAGYIRKICLEGNKKGECAMYLLVRNTGPDSPVDRGKQGMWDVNEQKIYPFKESANE</sequence>
<gene>
    <name evidence="1" type="ORF">ASV53_03580</name>
</gene>
<keyword evidence="2" id="KW-1185">Reference proteome</keyword>
<comment type="caution">
    <text evidence="1">The sequence shown here is derived from an EMBL/GenBank/DDBJ whole genome shotgun (WGS) entry which is preliminary data.</text>
</comment>
<proteinExistence type="predicted"/>
<evidence type="ECO:0008006" key="3">
    <source>
        <dbReference type="Google" id="ProtNLM"/>
    </source>
</evidence>
<accession>A0ABX4G656</accession>
<organism evidence="1 2">
    <name type="scientific">Photobacterium sanguinicancri</name>
    <dbReference type="NCBI Taxonomy" id="875932"/>
    <lineage>
        <taxon>Bacteria</taxon>
        <taxon>Pseudomonadati</taxon>
        <taxon>Pseudomonadota</taxon>
        <taxon>Gammaproteobacteria</taxon>
        <taxon>Vibrionales</taxon>
        <taxon>Vibrionaceae</taxon>
        <taxon>Photobacterium</taxon>
    </lineage>
</organism>